<dbReference type="GO" id="GO:1904680">
    <property type="term" value="F:peptide transmembrane transporter activity"/>
    <property type="evidence" value="ECO:0007669"/>
    <property type="project" value="TreeGrafter"/>
</dbReference>
<name>A0A221JX72_9RHOB</name>
<dbReference type="Gene3D" id="3.10.105.10">
    <property type="entry name" value="Dipeptide-binding Protein, Domain 3"/>
    <property type="match status" value="1"/>
</dbReference>
<evidence type="ECO:0000256" key="5">
    <source>
        <dbReference type="SAM" id="SignalP"/>
    </source>
</evidence>
<dbReference type="PANTHER" id="PTHR30290:SF9">
    <property type="entry name" value="OLIGOPEPTIDE-BINDING PROTEIN APPA"/>
    <property type="match status" value="1"/>
</dbReference>
<evidence type="ECO:0000259" key="6">
    <source>
        <dbReference type="Pfam" id="PF00496"/>
    </source>
</evidence>
<reference evidence="7 8" key="1">
    <citation type="submission" date="2017-07" db="EMBL/GenBank/DDBJ databases">
        <title>Genome Sequence of Sulfitobacter pseudonitzschiae Strain SMR1 Isolated from a culture of the Diatom Skeletonema marinoi.</title>
        <authorList>
            <person name="Topel M."/>
            <person name="Pinder M.I.M."/>
            <person name="Johansson O.N."/>
            <person name="Kourtchenko O."/>
            <person name="Godhe A."/>
            <person name="Clarke A.K."/>
        </authorList>
    </citation>
    <scope>NUCLEOTIDE SEQUENCE [LARGE SCALE GENOMIC DNA]</scope>
    <source>
        <strain evidence="7 8">SMR1</strain>
    </source>
</reference>
<gene>
    <name evidence="7" type="primary">hbpA</name>
    <name evidence="7" type="ORF">SULPSESMR1_00508</name>
</gene>
<feature type="chain" id="PRO_5012917129" evidence="5">
    <location>
        <begin position="25"/>
        <end position="523"/>
    </location>
</feature>
<dbReference type="PIRSF" id="PIRSF002741">
    <property type="entry name" value="MppA"/>
    <property type="match status" value="1"/>
</dbReference>
<dbReference type="RefSeq" id="WP_089419419.1">
    <property type="nucleotide sequence ID" value="NZ_CP022415.1"/>
</dbReference>
<dbReference type="OrthoDB" id="9803988at2"/>
<dbReference type="AlphaFoldDB" id="A0A221JX72"/>
<dbReference type="Gene3D" id="3.40.190.10">
    <property type="entry name" value="Periplasmic binding protein-like II"/>
    <property type="match status" value="1"/>
</dbReference>
<sequence>MTPRKFLLTATSALALAFAGTAQAETFRLGTNGDLYGLDPHSMTDSFTVSFLNHVYEALVRYDADLKIEPALATRWEHIDETTVRYHLREGIKFHDGQDLTAEDVVASVNRAAHEDSPIRGNIAGLVGAEMVDDMTVDLLLDGPNPLLNNFLTNILIFDRGWLEEHDALEPIDAQKGEEGYTTSHANGTGPFRFESRTPDAQTVLTVNEGWWDEAQHNITRIELNPINSDATRVAAMLSGELDMIVPSPLQDAKRIESAEGMHVLEAPGLRAIMMGFNLSDTLNNANTEGNPLQKVEVRQALVHAISYDLLRDKIMRGKSRNLGTLVAPQVPGFDAEVDTIPAYDPELAKQMLADAGYPDGFSFNMNCPNDRYVNDAAICQALAAMFARVGVKVELTAETKAIHFERARANETDMFMLGWATLPMLDGYSVLSAMLHTPGGQMGTWNPGGYSNAELDRLTQAVATELDADKRLEMMVEAFAIAKNEVAWLPLHAQPLSWAARDGVSIPQTADDKPRLWLARID</sequence>
<proteinExistence type="inferred from homology"/>
<dbReference type="InterPro" id="IPR000914">
    <property type="entry name" value="SBP_5_dom"/>
</dbReference>
<evidence type="ECO:0000256" key="4">
    <source>
        <dbReference type="ARBA" id="ARBA00022729"/>
    </source>
</evidence>
<keyword evidence="3" id="KW-0813">Transport</keyword>
<keyword evidence="8" id="KW-1185">Reference proteome</keyword>
<comment type="similarity">
    <text evidence="2">Belongs to the bacterial solute-binding protein 5 family.</text>
</comment>
<dbReference type="Proteomes" id="UP000199754">
    <property type="component" value="Chromosome"/>
</dbReference>
<dbReference type="InterPro" id="IPR023765">
    <property type="entry name" value="SBP_5_CS"/>
</dbReference>
<evidence type="ECO:0000256" key="2">
    <source>
        <dbReference type="ARBA" id="ARBA00005695"/>
    </source>
</evidence>
<dbReference type="InterPro" id="IPR039424">
    <property type="entry name" value="SBP_5"/>
</dbReference>
<dbReference type="SUPFAM" id="SSF53850">
    <property type="entry name" value="Periplasmic binding protein-like II"/>
    <property type="match status" value="1"/>
</dbReference>
<dbReference type="Gene3D" id="3.90.76.10">
    <property type="entry name" value="Dipeptide-binding Protein, Domain 1"/>
    <property type="match status" value="1"/>
</dbReference>
<dbReference type="PANTHER" id="PTHR30290">
    <property type="entry name" value="PERIPLASMIC BINDING COMPONENT OF ABC TRANSPORTER"/>
    <property type="match status" value="1"/>
</dbReference>
<dbReference type="CDD" id="cd08498">
    <property type="entry name" value="PBP2_NikA_DppA_OppA_like_2"/>
    <property type="match status" value="1"/>
</dbReference>
<evidence type="ECO:0000313" key="8">
    <source>
        <dbReference type="Proteomes" id="UP000199754"/>
    </source>
</evidence>
<evidence type="ECO:0000313" key="7">
    <source>
        <dbReference type="EMBL" id="ASM71342.1"/>
    </source>
</evidence>
<dbReference type="InterPro" id="IPR030678">
    <property type="entry name" value="Peptide/Ni-bd"/>
</dbReference>
<accession>A0A221JX72</accession>
<evidence type="ECO:0000256" key="3">
    <source>
        <dbReference type="ARBA" id="ARBA00022448"/>
    </source>
</evidence>
<keyword evidence="4 5" id="KW-0732">Signal</keyword>
<dbReference type="KEGG" id="spse:SULPSESMR1_00508"/>
<comment type="subcellular location">
    <subcellularLocation>
        <location evidence="1">Periplasm</location>
    </subcellularLocation>
</comment>
<protein>
    <submittedName>
        <fullName evidence="7">Heme-binding protein A</fullName>
    </submittedName>
</protein>
<dbReference type="GO" id="GO:0015833">
    <property type="term" value="P:peptide transport"/>
    <property type="evidence" value="ECO:0007669"/>
    <property type="project" value="TreeGrafter"/>
</dbReference>
<dbReference type="Pfam" id="PF00496">
    <property type="entry name" value="SBP_bac_5"/>
    <property type="match status" value="1"/>
</dbReference>
<dbReference type="STRING" id="1402135.SAMN05444149_102524"/>
<feature type="domain" description="Solute-binding protein family 5" evidence="6">
    <location>
        <begin position="67"/>
        <end position="440"/>
    </location>
</feature>
<dbReference type="PROSITE" id="PS01040">
    <property type="entry name" value="SBP_BACTERIAL_5"/>
    <property type="match status" value="1"/>
</dbReference>
<dbReference type="eggNOG" id="COG0747">
    <property type="taxonomic scope" value="Bacteria"/>
</dbReference>
<feature type="signal peptide" evidence="5">
    <location>
        <begin position="1"/>
        <end position="24"/>
    </location>
</feature>
<evidence type="ECO:0000256" key="1">
    <source>
        <dbReference type="ARBA" id="ARBA00004418"/>
    </source>
</evidence>
<organism evidence="7 8">
    <name type="scientific">Pseudosulfitobacter pseudonitzschiae</name>
    <dbReference type="NCBI Taxonomy" id="1402135"/>
    <lineage>
        <taxon>Bacteria</taxon>
        <taxon>Pseudomonadati</taxon>
        <taxon>Pseudomonadota</taxon>
        <taxon>Alphaproteobacteria</taxon>
        <taxon>Rhodobacterales</taxon>
        <taxon>Roseobacteraceae</taxon>
        <taxon>Pseudosulfitobacter</taxon>
    </lineage>
</organism>
<dbReference type="EMBL" id="CP022415">
    <property type="protein sequence ID" value="ASM71342.1"/>
    <property type="molecule type" value="Genomic_DNA"/>
</dbReference>
<dbReference type="GO" id="GO:0030288">
    <property type="term" value="C:outer membrane-bounded periplasmic space"/>
    <property type="evidence" value="ECO:0007669"/>
    <property type="project" value="UniProtKB-ARBA"/>
</dbReference>
<dbReference type="GO" id="GO:0043190">
    <property type="term" value="C:ATP-binding cassette (ABC) transporter complex"/>
    <property type="evidence" value="ECO:0007669"/>
    <property type="project" value="InterPro"/>
</dbReference>